<reference evidence="1 2" key="1">
    <citation type="submission" date="2022-04" db="EMBL/GenBank/DDBJ databases">
        <title>Positive selection, recombination, and allopatry shape intraspecific diversity of widespread and dominant cyanobacteria.</title>
        <authorList>
            <person name="Wei J."/>
            <person name="Shu W."/>
            <person name="Hu C."/>
        </authorList>
    </citation>
    <scope>NUCLEOTIDE SEQUENCE [LARGE SCALE GENOMIC DNA]</scope>
    <source>
        <strain evidence="1 2">GB2-A4</strain>
    </source>
</reference>
<gene>
    <name evidence="1" type="ORF">NC998_14880</name>
</gene>
<protein>
    <submittedName>
        <fullName evidence="1">DUF11 domain-containing protein</fullName>
    </submittedName>
</protein>
<dbReference type="Proteomes" id="UP001464891">
    <property type="component" value="Unassembled WGS sequence"/>
</dbReference>
<dbReference type="PIRSF" id="PIRSF014979">
    <property type="entry name" value="UCP014979"/>
    <property type="match status" value="1"/>
</dbReference>
<organism evidence="1 2">
    <name type="scientific">Trichocoleus desertorum GB2-A4</name>
    <dbReference type="NCBI Taxonomy" id="2933944"/>
    <lineage>
        <taxon>Bacteria</taxon>
        <taxon>Bacillati</taxon>
        <taxon>Cyanobacteriota</taxon>
        <taxon>Cyanophyceae</taxon>
        <taxon>Leptolyngbyales</taxon>
        <taxon>Trichocoleusaceae</taxon>
        <taxon>Trichocoleus</taxon>
    </lineage>
</organism>
<accession>A0ABV0J9D1</accession>
<dbReference type="InterPro" id="IPR014468">
    <property type="entry name" value="UCP014979"/>
</dbReference>
<dbReference type="InterPro" id="IPR047589">
    <property type="entry name" value="DUF11_rpt"/>
</dbReference>
<name>A0ABV0J9D1_9CYAN</name>
<comment type="caution">
    <text evidence="1">The sequence shown here is derived from an EMBL/GenBank/DDBJ whole genome shotgun (WGS) entry which is preliminary data.</text>
</comment>
<sequence length="190" mass="20523">MKRSSLIGLSAIALVASIPFVNELPVSASWLNPGTKIAQNNQRQAQMQLVLSADKKIVQKDQQGKEKVTWEALKGNVTVQPGDVLRYTLTGENKSDRPIKDLKLNQPVPQGMAYVMSSAAISPNAGTQITYSIDQGKSFVAQPKVSVKQADGKVVMKPAPAEAYTNIRWTIGSAVGAKSTLKATYQVKVR</sequence>
<proteinExistence type="predicted"/>
<dbReference type="NCBIfam" id="TIGR01451">
    <property type="entry name" value="B_ant_repeat"/>
    <property type="match status" value="1"/>
</dbReference>
<dbReference type="RefSeq" id="WP_190441831.1">
    <property type="nucleotide sequence ID" value="NZ_JAMPKM010000008.1"/>
</dbReference>
<evidence type="ECO:0000313" key="2">
    <source>
        <dbReference type="Proteomes" id="UP001464891"/>
    </source>
</evidence>
<evidence type="ECO:0000313" key="1">
    <source>
        <dbReference type="EMBL" id="MEP0818382.1"/>
    </source>
</evidence>
<keyword evidence="2" id="KW-1185">Reference proteome</keyword>
<dbReference type="EMBL" id="JAMPKM010000008">
    <property type="protein sequence ID" value="MEP0818382.1"/>
    <property type="molecule type" value="Genomic_DNA"/>
</dbReference>